<protein>
    <recommendedName>
        <fullName evidence="3">DUF4625 domain-containing protein</fullName>
    </recommendedName>
</protein>
<name>A0ABW7NCW0_9BACT</name>
<dbReference type="RefSeq" id="WP_395418910.1">
    <property type="nucleotide sequence ID" value="NZ_JBIPKE010000020.1"/>
</dbReference>
<evidence type="ECO:0000313" key="1">
    <source>
        <dbReference type="EMBL" id="MFH6985458.1"/>
    </source>
</evidence>
<evidence type="ECO:0000313" key="2">
    <source>
        <dbReference type="Proteomes" id="UP001610063"/>
    </source>
</evidence>
<accession>A0ABW7NCW0</accession>
<organism evidence="1 2">
    <name type="scientific">Marinoscillum luteum</name>
    <dbReference type="NCBI Taxonomy" id="861051"/>
    <lineage>
        <taxon>Bacteria</taxon>
        <taxon>Pseudomonadati</taxon>
        <taxon>Bacteroidota</taxon>
        <taxon>Cytophagia</taxon>
        <taxon>Cytophagales</taxon>
        <taxon>Reichenbachiellaceae</taxon>
        <taxon>Marinoscillum</taxon>
    </lineage>
</organism>
<evidence type="ECO:0008006" key="3">
    <source>
        <dbReference type="Google" id="ProtNLM"/>
    </source>
</evidence>
<dbReference type="EMBL" id="JBIPKE010000020">
    <property type="protein sequence ID" value="MFH6985458.1"/>
    <property type="molecule type" value="Genomic_DNA"/>
</dbReference>
<keyword evidence="2" id="KW-1185">Reference proteome</keyword>
<gene>
    <name evidence="1" type="ORF">ACHKAR_18550</name>
</gene>
<comment type="caution">
    <text evidence="1">The sequence shown here is derived from an EMBL/GenBank/DDBJ whole genome shotgun (WGS) entry which is preliminary data.</text>
</comment>
<dbReference type="PROSITE" id="PS51257">
    <property type="entry name" value="PROKAR_LIPOPROTEIN"/>
    <property type="match status" value="1"/>
</dbReference>
<reference evidence="1 2" key="1">
    <citation type="journal article" date="2013" name="Int. J. Syst. Evol. Microbiol.">
        <title>Marinoscillum luteum sp. nov., isolated from marine sediment.</title>
        <authorList>
            <person name="Cha I.T."/>
            <person name="Park S.J."/>
            <person name="Kim S.J."/>
            <person name="Kim J.G."/>
            <person name="Jung M.Y."/>
            <person name="Shin K.S."/>
            <person name="Kwon K.K."/>
            <person name="Yang S.H."/>
            <person name="Seo Y.S."/>
            <person name="Rhee S.K."/>
        </authorList>
    </citation>
    <scope>NUCLEOTIDE SEQUENCE [LARGE SCALE GENOMIC DNA]</scope>
    <source>
        <strain evidence="1 2">KCTC 23939</strain>
    </source>
</reference>
<sequence>MKNKWIMATLTAIVTFLCACEKDEGILPEISFKTATNYVSTDATLPAGTDVVIGITASKTEDKDVLKKFNISKSVDGGTASTVYTQDLSGSDGDNFEYDYSAKVEGLSGQTSTFTFTVTNRDGLVNQVALTLTVE</sequence>
<dbReference type="Proteomes" id="UP001610063">
    <property type="component" value="Unassembled WGS sequence"/>
</dbReference>
<proteinExistence type="predicted"/>